<dbReference type="InterPro" id="IPR002636">
    <property type="entry name" value="DUF29"/>
</dbReference>
<dbReference type="PANTHER" id="PTHR34235:SF1">
    <property type="entry name" value="SLR0416 PROTEIN"/>
    <property type="match status" value="1"/>
</dbReference>
<comment type="caution">
    <text evidence="1">The sequence shown here is derived from an EMBL/GenBank/DDBJ whole genome shotgun (WGS) entry which is preliminary data.</text>
</comment>
<gene>
    <name evidence="1" type="ORF">D5R40_15330</name>
</gene>
<dbReference type="Gene3D" id="1.20.1220.20">
    <property type="entry name" value="Uncharcterised protein PF01724"/>
    <property type="match status" value="1"/>
</dbReference>
<dbReference type="OrthoDB" id="495351at2"/>
<proteinExistence type="predicted"/>
<accession>A0A3N6RP01</accession>
<dbReference type="Pfam" id="PF01724">
    <property type="entry name" value="DUF29"/>
    <property type="match status" value="1"/>
</dbReference>
<dbReference type="AlphaFoldDB" id="A0A3N6RP01"/>
<dbReference type="RefSeq" id="WP_124145474.1">
    <property type="nucleotide sequence ID" value="NZ_CAWOKI010000089.1"/>
</dbReference>
<evidence type="ECO:0000313" key="1">
    <source>
        <dbReference type="EMBL" id="RQH42179.1"/>
    </source>
</evidence>
<protein>
    <submittedName>
        <fullName evidence="1">DUF29 family protein</fullName>
    </submittedName>
</protein>
<dbReference type="PANTHER" id="PTHR34235">
    <property type="entry name" value="SLR1203 PROTEIN-RELATED"/>
    <property type="match status" value="1"/>
</dbReference>
<evidence type="ECO:0000313" key="2">
    <source>
        <dbReference type="Proteomes" id="UP000269154"/>
    </source>
</evidence>
<organism evidence="1 2">
    <name type="scientific">Okeania hirsuta</name>
    <dbReference type="NCBI Taxonomy" id="1458930"/>
    <lineage>
        <taxon>Bacteria</taxon>
        <taxon>Bacillati</taxon>
        <taxon>Cyanobacteriota</taxon>
        <taxon>Cyanophyceae</taxon>
        <taxon>Oscillatoriophycideae</taxon>
        <taxon>Oscillatoriales</taxon>
        <taxon>Microcoleaceae</taxon>
        <taxon>Okeania</taxon>
    </lineage>
</organism>
<dbReference type="Proteomes" id="UP000269154">
    <property type="component" value="Unassembled WGS sequence"/>
</dbReference>
<reference evidence="1 2" key="1">
    <citation type="journal article" date="2018" name="ACS Chem. Biol.">
        <title>Ketoreductase domain dysfunction expands chemodiversity: malyngamide biosynthesis in the cyanobacterium Okeania hirsuta.</title>
        <authorList>
            <person name="Moss N.A."/>
            <person name="Leao T."/>
            <person name="Rankin M."/>
            <person name="McCullough T.M."/>
            <person name="Qu P."/>
            <person name="Korobeynikov A."/>
            <person name="Smith J.L."/>
            <person name="Gerwick L."/>
            <person name="Gerwick W.H."/>
        </authorList>
    </citation>
    <scope>NUCLEOTIDE SEQUENCE [LARGE SCALE GENOMIC DNA]</scope>
    <source>
        <strain evidence="1 2">PAB10Feb10-1</strain>
    </source>
</reference>
<name>A0A3N6RP01_9CYAN</name>
<keyword evidence="2" id="KW-1185">Reference proteome</keyword>
<dbReference type="EMBL" id="RCBY01000079">
    <property type="protein sequence ID" value="RQH42179.1"/>
    <property type="molecule type" value="Genomic_DNA"/>
</dbReference>
<sequence length="175" mass="20020">MTTQELIDLRTCIMEGRNHDALAIIDELDAMSKKDILFKIDYYLTVVLIHLMKNQVEKRLTNSWAASIRASIRKIKSLNLKENKTSYYIKEEEWDEILEEAIEFAIGDASVEVENGAYSPFQLEEMVDINSVITTAKSFLALTYSYSSNDLLAVIDDNLTLLPGGEDWKFGRKNK</sequence>